<keyword evidence="2" id="KW-1185">Reference proteome</keyword>
<evidence type="ECO:0000313" key="2">
    <source>
        <dbReference type="Proteomes" id="UP000305948"/>
    </source>
</evidence>
<dbReference type="EMBL" id="ML213536">
    <property type="protein sequence ID" value="TFK45863.1"/>
    <property type="molecule type" value="Genomic_DNA"/>
</dbReference>
<proteinExistence type="predicted"/>
<name>A0A5C3MMC3_9AGAM</name>
<organism evidence="1 2">
    <name type="scientific">Heliocybe sulcata</name>
    <dbReference type="NCBI Taxonomy" id="5364"/>
    <lineage>
        <taxon>Eukaryota</taxon>
        <taxon>Fungi</taxon>
        <taxon>Dikarya</taxon>
        <taxon>Basidiomycota</taxon>
        <taxon>Agaricomycotina</taxon>
        <taxon>Agaricomycetes</taxon>
        <taxon>Gloeophyllales</taxon>
        <taxon>Gloeophyllaceae</taxon>
        <taxon>Heliocybe</taxon>
    </lineage>
</organism>
<reference evidence="1 2" key="1">
    <citation type="journal article" date="2019" name="Nat. Ecol. Evol.">
        <title>Megaphylogeny resolves global patterns of mushroom evolution.</title>
        <authorList>
            <person name="Varga T."/>
            <person name="Krizsan K."/>
            <person name="Foldi C."/>
            <person name="Dima B."/>
            <person name="Sanchez-Garcia M."/>
            <person name="Sanchez-Ramirez S."/>
            <person name="Szollosi G.J."/>
            <person name="Szarkandi J.G."/>
            <person name="Papp V."/>
            <person name="Albert L."/>
            <person name="Andreopoulos W."/>
            <person name="Angelini C."/>
            <person name="Antonin V."/>
            <person name="Barry K.W."/>
            <person name="Bougher N.L."/>
            <person name="Buchanan P."/>
            <person name="Buyck B."/>
            <person name="Bense V."/>
            <person name="Catcheside P."/>
            <person name="Chovatia M."/>
            <person name="Cooper J."/>
            <person name="Damon W."/>
            <person name="Desjardin D."/>
            <person name="Finy P."/>
            <person name="Geml J."/>
            <person name="Haridas S."/>
            <person name="Hughes K."/>
            <person name="Justo A."/>
            <person name="Karasinski D."/>
            <person name="Kautmanova I."/>
            <person name="Kiss B."/>
            <person name="Kocsube S."/>
            <person name="Kotiranta H."/>
            <person name="LaButti K.M."/>
            <person name="Lechner B.E."/>
            <person name="Liimatainen K."/>
            <person name="Lipzen A."/>
            <person name="Lukacs Z."/>
            <person name="Mihaltcheva S."/>
            <person name="Morgado L.N."/>
            <person name="Niskanen T."/>
            <person name="Noordeloos M.E."/>
            <person name="Ohm R.A."/>
            <person name="Ortiz-Santana B."/>
            <person name="Ovrebo C."/>
            <person name="Racz N."/>
            <person name="Riley R."/>
            <person name="Savchenko A."/>
            <person name="Shiryaev A."/>
            <person name="Soop K."/>
            <person name="Spirin V."/>
            <person name="Szebenyi C."/>
            <person name="Tomsovsky M."/>
            <person name="Tulloss R.E."/>
            <person name="Uehling J."/>
            <person name="Grigoriev I.V."/>
            <person name="Vagvolgyi C."/>
            <person name="Papp T."/>
            <person name="Martin F.M."/>
            <person name="Miettinen O."/>
            <person name="Hibbett D.S."/>
            <person name="Nagy L.G."/>
        </authorList>
    </citation>
    <scope>NUCLEOTIDE SEQUENCE [LARGE SCALE GENOMIC DNA]</scope>
    <source>
        <strain evidence="1 2">OMC1185</strain>
    </source>
</reference>
<dbReference type="OrthoDB" id="289721at2759"/>
<sequence length="184" mass="21012">MFYSRTKYIPKSNNIVSGLPPQRECIRITGRGVEILMRVKDVLNRIAPSYTRMQTFAQVHSAWANPRKRTDDARHLAKYILPRQYGLTSPFSSSTGCKQLSSEIPDFNSRECEIKMRGSMKTPKRVKTALPLLEQLIWKHVKCRYKGLCDAVCPSKLSMAGSQNIDSSIILVRSRYIGLFSRLI</sequence>
<dbReference type="STRING" id="5364.A0A5C3MMC3"/>
<evidence type="ECO:0000313" key="1">
    <source>
        <dbReference type="EMBL" id="TFK45863.1"/>
    </source>
</evidence>
<protein>
    <submittedName>
        <fullName evidence="1">Uncharacterized protein</fullName>
    </submittedName>
</protein>
<gene>
    <name evidence="1" type="ORF">OE88DRAFT_1639337</name>
</gene>
<accession>A0A5C3MMC3</accession>
<dbReference type="Proteomes" id="UP000305948">
    <property type="component" value="Unassembled WGS sequence"/>
</dbReference>
<dbReference type="AlphaFoldDB" id="A0A5C3MMC3"/>
<dbReference type="Gene3D" id="1.10.132.70">
    <property type="match status" value="1"/>
</dbReference>